<dbReference type="Pfam" id="PF12699">
    <property type="entry name" value="phiKZ_IP"/>
    <property type="match status" value="1"/>
</dbReference>
<sequence length="421" mass="46291">MALRTKFIQRVITARNTPVDNEVVYEAPVDLDHVVAEINEHIETEESVHSTVEKLENLKASMERFAEGGELPESAKFFAGIVYKDALKSGGLVVDEVSLESYAEDISLESVVDTIKRVWQTIFKFLAGLFEKVVGFFTKAETQAEAAIGEAEETIRVAKKYGNSVMITDETILNQLAKLAIIPSSGYWSVPGEADQQPPVSIDDIKDTVEAMDYIVFKFVNQAASAIDELVSKPVNMNTLRAAGYAIVAIADDFTGDPIKLDDGDLYTTYVPSVGGHGLGVYVERSGRSKTLAEGKPVVKLTYIPTEIKVTEVNSDDLTKQLDQITHTLSASTKYRSKVSKNFANYATFLEKYDVDKLAAELNPNGPEEARNMAGYYRSNIVKLSNFISSPAVLSVYVDTIRATKTVSKILKNAVFVPKNN</sequence>
<dbReference type="EMBL" id="BK014756">
    <property type="protein sequence ID" value="DAD74248.1"/>
    <property type="molecule type" value="Genomic_DNA"/>
</dbReference>
<protein>
    <submittedName>
        <fullName evidence="1">Internal head protein</fullName>
    </submittedName>
</protein>
<evidence type="ECO:0000313" key="1">
    <source>
        <dbReference type="EMBL" id="DAD74248.1"/>
    </source>
</evidence>
<dbReference type="InterPro" id="IPR024413">
    <property type="entry name" value="Phage_phiKZ_Orf92_int-head"/>
</dbReference>
<name>A0A8S5LWG0_9CAUD</name>
<organism evidence="1">
    <name type="scientific">Myoviridae sp. cto1k8</name>
    <dbReference type="NCBI Taxonomy" id="2826694"/>
    <lineage>
        <taxon>Viruses</taxon>
        <taxon>Duplodnaviria</taxon>
        <taxon>Heunggongvirae</taxon>
        <taxon>Uroviricota</taxon>
        <taxon>Caudoviricetes</taxon>
    </lineage>
</organism>
<accession>A0A8S5LWG0</accession>
<proteinExistence type="predicted"/>
<reference evidence="1" key="1">
    <citation type="journal article" date="2021" name="Proc. Natl. Acad. Sci. U.S.A.">
        <title>A Catalog of Tens of Thousands of Viruses from Human Metagenomes Reveals Hidden Associations with Chronic Diseases.</title>
        <authorList>
            <person name="Tisza M.J."/>
            <person name="Buck C.B."/>
        </authorList>
    </citation>
    <scope>NUCLEOTIDE SEQUENCE</scope>
    <source>
        <strain evidence="1">Cto1k8</strain>
    </source>
</reference>